<feature type="transmembrane region" description="Helical" evidence="2">
    <location>
        <begin position="155"/>
        <end position="175"/>
    </location>
</feature>
<protein>
    <submittedName>
        <fullName evidence="3">Uncharacterized protein</fullName>
    </submittedName>
</protein>
<keyword evidence="2" id="KW-1133">Transmembrane helix</keyword>
<keyword evidence="4" id="KW-1185">Reference proteome</keyword>
<comment type="caution">
    <text evidence="3">The sequence shown here is derived from an EMBL/GenBank/DDBJ whole genome shotgun (WGS) entry which is preliminary data.</text>
</comment>
<organism evidence="3 4">
    <name type="scientific">Perkinsus olseni</name>
    <name type="common">Perkinsus atlanticus</name>
    <dbReference type="NCBI Taxonomy" id="32597"/>
    <lineage>
        <taxon>Eukaryota</taxon>
        <taxon>Sar</taxon>
        <taxon>Alveolata</taxon>
        <taxon>Perkinsozoa</taxon>
        <taxon>Perkinsea</taxon>
        <taxon>Perkinsida</taxon>
        <taxon>Perkinsidae</taxon>
        <taxon>Perkinsus</taxon>
    </lineage>
</organism>
<name>A0A7J6QJ76_PEROL</name>
<dbReference type="Proteomes" id="UP000553632">
    <property type="component" value="Unassembled WGS sequence"/>
</dbReference>
<proteinExistence type="predicted"/>
<keyword evidence="2" id="KW-0472">Membrane</keyword>
<evidence type="ECO:0000313" key="3">
    <source>
        <dbReference type="EMBL" id="KAF4708288.1"/>
    </source>
</evidence>
<dbReference type="EMBL" id="JABANO010032603">
    <property type="protein sequence ID" value="KAF4708288.1"/>
    <property type="molecule type" value="Genomic_DNA"/>
</dbReference>
<feature type="region of interest" description="Disordered" evidence="1">
    <location>
        <begin position="1"/>
        <end position="26"/>
    </location>
</feature>
<gene>
    <name evidence="3" type="ORF">FOZ63_025773</name>
</gene>
<dbReference type="AlphaFoldDB" id="A0A7J6QJ76"/>
<feature type="transmembrane region" description="Helical" evidence="2">
    <location>
        <begin position="54"/>
        <end position="71"/>
    </location>
</feature>
<feature type="transmembrane region" description="Helical" evidence="2">
    <location>
        <begin position="187"/>
        <end position="205"/>
    </location>
</feature>
<reference evidence="3 4" key="1">
    <citation type="submission" date="2020-04" db="EMBL/GenBank/DDBJ databases">
        <title>Perkinsus olseni comparative genomics.</title>
        <authorList>
            <person name="Bogema D.R."/>
        </authorList>
    </citation>
    <scope>NUCLEOTIDE SEQUENCE [LARGE SCALE GENOMIC DNA]</scope>
    <source>
        <strain evidence="3 4">ATCC PRA-207</strain>
    </source>
</reference>
<evidence type="ECO:0000256" key="1">
    <source>
        <dbReference type="SAM" id="MobiDB-lite"/>
    </source>
</evidence>
<sequence length="232" mass="26041">MAYSKASRNNKKPHQEEEGSDGNVVKPMDEKSQREFIKKMNNIIEECSKRWREYHLMFTMLCMGWYVTAIIQQVTGVNLVVAVNSNSAVLTLILSFLASPSSTLISSSYHYLPVTLLGCGLLLKSLNRTYDIAIMDHEYAVQELRQEYGNGKWSIIKGGLMPIIIYLIGWVVSIWTDAGDGTGPRASSWVLLCTPPVGLLFGLYVQHAIYDAHLGIVKLSQLKYSDVMSKEE</sequence>
<keyword evidence="2" id="KW-0812">Transmembrane</keyword>
<evidence type="ECO:0000313" key="4">
    <source>
        <dbReference type="Proteomes" id="UP000553632"/>
    </source>
</evidence>
<evidence type="ECO:0000256" key="2">
    <source>
        <dbReference type="SAM" id="Phobius"/>
    </source>
</evidence>
<accession>A0A7J6QJ76</accession>